<protein>
    <submittedName>
        <fullName evidence="5">CBS domain-containing protein</fullName>
    </submittedName>
</protein>
<feature type="domain" description="CBS" evidence="4">
    <location>
        <begin position="96"/>
        <end position="155"/>
    </location>
</feature>
<dbReference type="SMART" id="SM00116">
    <property type="entry name" value="CBS"/>
    <property type="match status" value="2"/>
</dbReference>
<feature type="domain" description="CBS" evidence="4">
    <location>
        <begin position="157"/>
        <end position="214"/>
    </location>
</feature>
<evidence type="ECO:0000313" key="6">
    <source>
        <dbReference type="Proteomes" id="UP000640333"/>
    </source>
</evidence>
<dbReference type="PROSITE" id="PS51371">
    <property type="entry name" value="CBS"/>
    <property type="match status" value="2"/>
</dbReference>
<dbReference type="Proteomes" id="UP000640333">
    <property type="component" value="Unassembled WGS sequence"/>
</dbReference>
<dbReference type="Gene3D" id="3.10.580.10">
    <property type="entry name" value="CBS-domain"/>
    <property type="match status" value="1"/>
</dbReference>
<dbReference type="RefSeq" id="WP_193951980.1">
    <property type="nucleotide sequence ID" value="NZ_JADEYS010000003.1"/>
</dbReference>
<dbReference type="InterPro" id="IPR000644">
    <property type="entry name" value="CBS_dom"/>
</dbReference>
<organism evidence="5 6">
    <name type="scientific">Pontibacterium sinense</name>
    <dbReference type="NCBI Taxonomy" id="2781979"/>
    <lineage>
        <taxon>Bacteria</taxon>
        <taxon>Pseudomonadati</taxon>
        <taxon>Pseudomonadota</taxon>
        <taxon>Gammaproteobacteria</taxon>
        <taxon>Oceanospirillales</taxon>
        <taxon>Oceanospirillaceae</taxon>
        <taxon>Pontibacterium</taxon>
    </lineage>
</organism>
<evidence type="ECO:0000313" key="5">
    <source>
        <dbReference type="EMBL" id="MBE9396427.1"/>
    </source>
</evidence>
<dbReference type="EMBL" id="JADEYS010000003">
    <property type="protein sequence ID" value="MBE9396427.1"/>
    <property type="molecule type" value="Genomic_DNA"/>
</dbReference>
<proteinExistence type="predicted"/>
<gene>
    <name evidence="5" type="ORF">IOQ59_04040</name>
</gene>
<dbReference type="InterPro" id="IPR046342">
    <property type="entry name" value="CBS_dom_sf"/>
</dbReference>
<comment type="caution">
    <text evidence="5">The sequence shown here is derived from an EMBL/GenBank/DDBJ whole genome shotgun (WGS) entry which is preliminary data.</text>
</comment>
<feature type="compositionally biased region" description="Basic and acidic residues" evidence="3">
    <location>
        <begin position="29"/>
        <end position="43"/>
    </location>
</feature>
<evidence type="ECO:0000256" key="3">
    <source>
        <dbReference type="SAM" id="MobiDB-lite"/>
    </source>
</evidence>
<feature type="region of interest" description="Disordered" evidence="3">
    <location>
        <begin position="15"/>
        <end position="43"/>
    </location>
</feature>
<name>A0A8J7FAG4_9GAMM</name>
<evidence type="ECO:0000256" key="1">
    <source>
        <dbReference type="ARBA" id="ARBA00023122"/>
    </source>
</evidence>
<accession>A0A8J7FAG4</accession>
<dbReference type="SUPFAM" id="SSF54631">
    <property type="entry name" value="CBS-domain pair"/>
    <property type="match status" value="1"/>
</dbReference>
<sequence length="217" mass="23947">MALVIYDHGYRIQTPKKSEFPPTGVNRLTEPRASHRGADNEDKFHTDGDKFIRYLQPETKKKGLPPATPATQAYVETEEKAIGLPDRRALSISHIMSSPIHVITPGATIFAASRKMDDLNIRHLVVVNEENQLLGMLSERDLLRVGKQSPSSIDTIYSKKVVAASPDTQVRQAAQIMVEYNINSIPVVAADGSAIGVVTRTDMLHLLVSGPNLERWA</sequence>
<dbReference type="Pfam" id="PF00571">
    <property type="entry name" value="CBS"/>
    <property type="match status" value="2"/>
</dbReference>
<reference evidence="5" key="1">
    <citation type="submission" date="2020-10" db="EMBL/GenBank/DDBJ databases">
        <title>Bacterium isolated from coastal waters sediment.</title>
        <authorList>
            <person name="Chen R.-J."/>
            <person name="Lu D.-C."/>
            <person name="Zhu K.-L."/>
            <person name="Du Z.-J."/>
        </authorList>
    </citation>
    <scope>NUCLEOTIDE SEQUENCE</scope>
    <source>
        <strain evidence="5">N1Y112</strain>
    </source>
</reference>
<evidence type="ECO:0000259" key="4">
    <source>
        <dbReference type="PROSITE" id="PS51371"/>
    </source>
</evidence>
<keyword evidence="1 2" id="KW-0129">CBS domain</keyword>
<keyword evidence="6" id="KW-1185">Reference proteome</keyword>
<dbReference type="InterPro" id="IPR051257">
    <property type="entry name" value="Diverse_CBS-Domain"/>
</dbReference>
<dbReference type="AlphaFoldDB" id="A0A8J7FAG4"/>
<evidence type="ECO:0000256" key="2">
    <source>
        <dbReference type="PROSITE-ProRule" id="PRU00703"/>
    </source>
</evidence>
<dbReference type="PANTHER" id="PTHR43080">
    <property type="entry name" value="CBS DOMAIN-CONTAINING PROTEIN CBSX3, MITOCHONDRIAL"/>
    <property type="match status" value="1"/>
</dbReference>
<dbReference type="PANTHER" id="PTHR43080:SF2">
    <property type="entry name" value="CBS DOMAIN-CONTAINING PROTEIN"/>
    <property type="match status" value="1"/>
</dbReference>